<dbReference type="EMBL" id="UINC01036500">
    <property type="protein sequence ID" value="SVB30560.1"/>
    <property type="molecule type" value="Genomic_DNA"/>
</dbReference>
<evidence type="ECO:0000313" key="3">
    <source>
        <dbReference type="EMBL" id="SVB30560.1"/>
    </source>
</evidence>
<dbReference type="InterPro" id="IPR050817">
    <property type="entry name" value="DjlA_DnaK_co-chaperone"/>
</dbReference>
<sequence>MSDIRVPSQGLSKFVVRADGFTTGSLSWQKRVGGKTMIIVIFVIILFLLAVFILLLPYILVAAAIGIPIYVTHRIIKQHRKNVAAAIWKAQRARRLTASQRYRERLTRTRLRKFNLSEKDAELVFGPRWRIKLRKKHIESNHGFFFDIIAIKTKLLFDLDYRKKILQGYTRFSIRSMSLIDSVILMIDSVFNEDPEIVRIYKKFMNENKYYKYYYENQWEYFKTHKKTAIDPNSENTFDKTEAYKILGLDVSATIDQVKKKYRELALKLHPDRNMTDTTQTEQKFVKVNLAYETIMAVC</sequence>
<keyword evidence="1" id="KW-0472">Membrane</keyword>
<dbReference type="SUPFAM" id="SSF46565">
    <property type="entry name" value="Chaperone J-domain"/>
    <property type="match status" value="1"/>
</dbReference>
<dbReference type="PANTHER" id="PTHR24074">
    <property type="entry name" value="CO-CHAPERONE PROTEIN DJLA"/>
    <property type="match status" value="1"/>
</dbReference>
<gene>
    <name evidence="3" type="ORF">METZ01_LOCUS183414</name>
</gene>
<dbReference type="InterPro" id="IPR001623">
    <property type="entry name" value="DnaJ_domain"/>
</dbReference>
<dbReference type="Pfam" id="PF00226">
    <property type="entry name" value="DnaJ"/>
    <property type="match status" value="1"/>
</dbReference>
<proteinExistence type="predicted"/>
<keyword evidence="1" id="KW-1133">Transmembrane helix</keyword>
<feature type="domain" description="J" evidence="2">
    <location>
        <begin position="242"/>
        <end position="299"/>
    </location>
</feature>
<evidence type="ECO:0000259" key="2">
    <source>
        <dbReference type="PROSITE" id="PS50076"/>
    </source>
</evidence>
<feature type="transmembrane region" description="Helical" evidence="1">
    <location>
        <begin position="38"/>
        <end position="71"/>
    </location>
</feature>
<name>A0A382CWM2_9ZZZZ</name>
<dbReference type="PRINTS" id="PR00625">
    <property type="entry name" value="JDOMAIN"/>
</dbReference>
<keyword evidence="1" id="KW-0812">Transmembrane</keyword>
<dbReference type="InterPro" id="IPR036869">
    <property type="entry name" value="J_dom_sf"/>
</dbReference>
<protein>
    <recommendedName>
        <fullName evidence="2">J domain-containing protein</fullName>
    </recommendedName>
</protein>
<dbReference type="SMART" id="SM00271">
    <property type="entry name" value="DnaJ"/>
    <property type="match status" value="1"/>
</dbReference>
<dbReference type="CDD" id="cd06257">
    <property type="entry name" value="DnaJ"/>
    <property type="match status" value="1"/>
</dbReference>
<organism evidence="3">
    <name type="scientific">marine metagenome</name>
    <dbReference type="NCBI Taxonomy" id="408172"/>
    <lineage>
        <taxon>unclassified sequences</taxon>
        <taxon>metagenomes</taxon>
        <taxon>ecological metagenomes</taxon>
    </lineage>
</organism>
<accession>A0A382CWM2</accession>
<dbReference type="Gene3D" id="1.10.287.110">
    <property type="entry name" value="DnaJ domain"/>
    <property type="match status" value="1"/>
</dbReference>
<dbReference type="PROSITE" id="PS50076">
    <property type="entry name" value="DNAJ_2"/>
    <property type="match status" value="1"/>
</dbReference>
<dbReference type="AlphaFoldDB" id="A0A382CWM2"/>
<reference evidence="3" key="1">
    <citation type="submission" date="2018-05" db="EMBL/GenBank/DDBJ databases">
        <authorList>
            <person name="Lanie J.A."/>
            <person name="Ng W.-L."/>
            <person name="Kazmierczak K.M."/>
            <person name="Andrzejewski T.M."/>
            <person name="Davidsen T.M."/>
            <person name="Wayne K.J."/>
            <person name="Tettelin H."/>
            <person name="Glass J.I."/>
            <person name="Rusch D."/>
            <person name="Podicherti R."/>
            <person name="Tsui H.-C.T."/>
            <person name="Winkler M.E."/>
        </authorList>
    </citation>
    <scope>NUCLEOTIDE SEQUENCE</scope>
</reference>
<evidence type="ECO:0000256" key="1">
    <source>
        <dbReference type="SAM" id="Phobius"/>
    </source>
</evidence>